<reference evidence="1 2" key="1">
    <citation type="journal article" date="2003" name="Nature">
        <title>Genome divergence in two Prochlorococcus ecotypes reflects oceanic niche differentiation.</title>
        <authorList>
            <person name="Rocap G."/>
            <person name="Larimer F.W."/>
            <person name="Lamerdin J.E."/>
            <person name="Malfatti S."/>
            <person name="Chain P."/>
            <person name="Ahlgren N.A."/>
            <person name="Arellano A."/>
            <person name="Coleman M."/>
            <person name="Hauser L."/>
            <person name="Hess W.R."/>
            <person name="Johnson Z.I."/>
            <person name="Land M.L."/>
            <person name="Lindell D."/>
            <person name="Post A.F."/>
            <person name="Regala W."/>
            <person name="Shah M."/>
            <person name="Shaw S.L."/>
            <person name="Steglich C."/>
            <person name="Sullivan M.B."/>
            <person name="Ting C.S."/>
            <person name="Tolonen A."/>
            <person name="Webb E.A."/>
            <person name="Zinser E.R."/>
            <person name="Chisholm S.W."/>
        </authorList>
    </citation>
    <scope>NUCLEOTIDE SEQUENCE [LARGE SCALE GENOMIC DNA]</scope>
    <source>
        <strain evidence="2">CCMP1986 / NIES-2087 / MED4</strain>
    </source>
</reference>
<dbReference type="AlphaFoldDB" id="Q7V1H6"/>
<dbReference type="InterPro" id="IPR021503">
    <property type="entry name" value="DUF3110"/>
</dbReference>
<dbReference type="Proteomes" id="UP000001026">
    <property type="component" value="Chromosome"/>
</dbReference>
<dbReference type="KEGG" id="pmm:PMM0895"/>
<dbReference type="EMBL" id="BX548174">
    <property type="protein sequence ID" value="CAE19354.1"/>
    <property type="molecule type" value="Genomic_DNA"/>
</dbReference>
<evidence type="ECO:0000313" key="2">
    <source>
        <dbReference type="Proteomes" id="UP000001026"/>
    </source>
</evidence>
<dbReference type="Pfam" id="PF11360">
    <property type="entry name" value="DUF3110"/>
    <property type="match status" value="1"/>
</dbReference>
<proteinExistence type="predicted"/>
<dbReference type="OrthoDB" id="461609at2"/>
<evidence type="ECO:0008006" key="3">
    <source>
        <dbReference type="Google" id="ProtNLM"/>
    </source>
</evidence>
<organism evidence="1 2">
    <name type="scientific">Prochlorococcus marinus subsp. pastoris (strain CCMP1986 / NIES-2087 / MED4)</name>
    <dbReference type="NCBI Taxonomy" id="59919"/>
    <lineage>
        <taxon>Bacteria</taxon>
        <taxon>Bacillati</taxon>
        <taxon>Cyanobacteriota</taxon>
        <taxon>Cyanophyceae</taxon>
        <taxon>Synechococcales</taxon>
        <taxon>Prochlorococcaceae</taxon>
        <taxon>Prochlorococcus</taxon>
    </lineage>
</organism>
<dbReference type="eggNOG" id="COG0457">
    <property type="taxonomic scope" value="Bacteria"/>
</dbReference>
<name>Q7V1H6_PROMP</name>
<dbReference type="RefSeq" id="WP_011132528.1">
    <property type="nucleotide sequence ID" value="NC_005072.1"/>
</dbReference>
<sequence>MNIYVLLYNFGTEKEGIHSIELKGRTIVLMFEEKDDAERYCGLLEAQDFPLPTVEMISIDEIRDFCTKLDYECKLVEKNFVPKTAEDRLLISPPQKNLEVETWNEEECREENIDKNIDLNSIKENLEKLL</sequence>
<dbReference type="STRING" id="59919.PMM0895"/>
<protein>
    <recommendedName>
        <fullName evidence="3">DUF3110 domain-containing protein</fullName>
    </recommendedName>
</protein>
<evidence type="ECO:0000313" key="1">
    <source>
        <dbReference type="EMBL" id="CAE19354.1"/>
    </source>
</evidence>
<gene>
    <name evidence="1" type="ordered locus">PMM0895</name>
</gene>
<dbReference type="HOGENOM" id="CLU_131947_0_0_3"/>
<accession>Q7V1H6</accession>